<dbReference type="RefSeq" id="WP_092926449.1">
    <property type="nucleotide sequence ID" value="NZ_FOMZ01000006.1"/>
</dbReference>
<name>A0A1I1WRV9_9ACTN</name>
<dbReference type="SUPFAM" id="SSF55718">
    <property type="entry name" value="SCP-like"/>
    <property type="match status" value="1"/>
</dbReference>
<dbReference type="AlphaFoldDB" id="A0A1I1WRV9"/>
<keyword evidence="2" id="KW-1185">Reference proteome</keyword>
<dbReference type="Gene3D" id="3.30.1050.20">
    <property type="match status" value="1"/>
</dbReference>
<gene>
    <name evidence="1" type="ORF">SAMN04487819_10662</name>
</gene>
<organism evidence="1 2">
    <name type="scientific">Actinopolyspora alba</name>
    <dbReference type="NCBI Taxonomy" id="673379"/>
    <lineage>
        <taxon>Bacteria</taxon>
        <taxon>Bacillati</taxon>
        <taxon>Actinomycetota</taxon>
        <taxon>Actinomycetes</taxon>
        <taxon>Actinopolysporales</taxon>
        <taxon>Actinopolysporaceae</taxon>
        <taxon>Actinopolyspora</taxon>
        <taxon>Actinopolyspora alba group</taxon>
    </lineage>
</organism>
<evidence type="ECO:0000313" key="1">
    <source>
        <dbReference type="EMBL" id="SFD97907.1"/>
    </source>
</evidence>
<dbReference type="EMBL" id="FOMZ01000006">
    <property type="protein sequence ID" value="SFD97907.1"/>
    <property type="molecule type" value="Genomic_DNA"/>
</dbReference>
<reference evidence="2" key="1">
    <citation type="submission" date="2016-10" db="EMBL/GenBank/DDBJ databases">
        <authorList>
            <person name="Varghese N."/>
            <person name="Submissions S."/>
        </authorList>
    </citation>
    <scope>NUCLEOTIDE SEQUENCE [LARGE SCALE GENOMIC DNA]</scope>
    <source>
        <strain evidence="2">DSM 45004</strain>
    </source>
</reference>
<proteinExistence type="predicted"/>
<accession>A0A1I1WRV9</accession>
<evidence type="ECO:0000313" key="2">
    <source>
        <dbReference type="Proteomes" id="UP000198716"/>
    </source>
</evidence>
<sequence length="68" mass="7722">MVPEVWIHAVDPPRPLDTRAEYRVNIPGERPHLVLETTADLARWATGRSVRGTHTDDGAELPRLGRWL</sequence>
<dbReference type="InterPro" id="IPR036527">
    <property type="entry name" value="SCP2_sterol-bd_dom_sf"/>
</dbReference>
<protein>
    <submittedName>
        <fullName evidence="1">Uncharacterized protein</fullName>
    </submittedName>
</protein>
<dbReference type="Proteomes" id="UP000198716">
    <property type="component" value="Unassembled WGS sequence"/>
</dbReference>